<evidence type="ECO:0000256" key="5">
    <source>
        <dbReference type="ARBA" id="ARBA00023239"/>
    </source>
</evidence>
<comment type="subcellular location">
    <subcellularLocation>
        <location evidence="7">Cell membrane</location>
        <topology evidence="7">Single-pass membrane protein</topology>
    </subcellularLocation>
</comment>
<evidence type="ECO:0000256" key="1">
    <source>
        <dbReference type="ARBA" id="ARBA00022475"/>
    </source>
</evidence>
<dbReference type="GO" id="GO:0009252">
    <property type="term" value="P:peptidoglycan biosynthetic process"/>
    <property type="evidence" value="ECO:0007669"/>
    <property type="project" value="UniProtKB-UniRule"/>
</dbReference>
<protein>
    <recommendedName>
        <fullName evidence="7">Endolytic murein transglycosylase</fullName>
        <ecNumber evidence="7">4.2.2.29</ecNumber>
    </recommendedName>
    <alternativeName>
        <fullName evidence="7">Peptidoglycan lytic transglycosylase</fullName>
    </alternativeName>
    <alternativeName>
        <fullName evidence="7">Peptidoglycan polymerization terminase</fullName>
    </alternativeName>
</protein>
<evidence type="ECO:0000256" key="8">
    <source>
        <dbReference type="SAM" id="MobiDB-lite"/>
    </source>
</evidence>
<dbReference type="GO" id="GO:0005886">
    <property type="term" value="C:plasma membrane"/>
    <property type="evidence" value="ECO:0007669"/>
    <property type="project" value="UniProtKB-SubCell"/>
</dbReference>
<keyword evidence="2 7" id="KW-0812">Transmembrane</keyword>
<comment type="function">
    <text evidence="7">Functions as a peptidoglycan terminase that cleaves nascent peptidoglycan strands endolytically to terminate their elongation.</text>
</comment>
<comment type="similarity">
    <text evidence="7">Belongs to the transglycosylase MltG family.</text>
</comment>
<evidence type="ECO:0000256" key="2">
    <source>
        <dbReference type="ARBA" id="ARBA00022692"/>
    </source>
</evidence>
<evidence type="ECO:0000256" key="4">
    <source>
        <dbReference type="ARBA" id="ARBA00023136"/>
    </source>
</evidence>
<evidence type="ECO:0000256" key="3">
    <source>
        <dbReference type="ARBA" id="ARBA00022989"/>
    </source>
</evidence>
<keyword evidence="6 7" id="KW-0961">Cell wall biogenesis/degradation</keyword>
<dbReference type="Gene3D" id="3.30.1490.480">
    <property type="entry name" value="Endolytic murein transglycosylase"/>
    <property type="match status" value="1"/>
</dbReference>
<dbReference type="InterPro" id="IPR003770">
    <property type="entry name" value="MLTG-like"/>
</dbReference>
<dbReference type="PANTHER" id="PTHR30518:SF2">
    <property type="entry name" value="ENDOLYTIC MUREIN TRANSGLYCOSYLASE"/>
    <property type="match status" value="1"/>
</dbReference>
<reference evidence="9 10" key="2">
    <citation type="submission" date="2019-05" db="EMBL/GenBank/DDBJ databases">
        <title>Glycomyces buryatensis sp. nov.</title>
        <authorList>
            <person name="Nikitina E."/>
        </authorList>
    </citation>
    <scope>NUCLEOTIDE SEQUENCE [LARGE SCALE GENOMIC DNA]</scope>
    <source>
        <strain evidence="9 10">18</strain>
    </source>
</reference>
<name>A0A4S8Q5M8_9ACTN</name>
<reference evidence="10" key="1">
    <citation type="submission" date="2019-04" db="EMBL/GenBank/DDBJ databases">
        <title>Nocardioides xinjiangensis sp. nov.</title>
        <authorList>
            <person name="Liu S."/>
        </authorList>
    </citation>
    <scope>NUCLEOTIDE SEQUENCE [LARGE SCALE GENOMIC DNA]</scope>
    <source>
        <strain evidence="10">18</strain>
    </source>
</reference>
<accession>A0A4S8Q5M8</accession>
<feature type="transmembrane region" description="Helical" evidence="7">
    <location>
        <begin position="26"/>
        <end position="48"/>
    </location>
</feature>
<dbReference type="PANTHER" id="PTHR30518">
    <property type="entry name" value="ENDOLYTIC MUREIN TRANSGLYCOSYLASE"/>
    <property type="match status" value="1"/>
</dbReference>
<keyword evidence="5 7" id="KW-0456">Lyase</keyword>
<feature type="site" description="Important for catalytic activity" evidence="7">
    <location>
        <position position="286"/>
    </location>
</feature>
<dbReference type="Pfam" id="PF02618">
    <property type="entry name" value="YceG"/>
    <property type="match status" value="1"/>
</dbReference>
<comment type="catalytic activity">
    <reaction evidence="7">
        <text>a peptidoglycan chain = a peptidoglycan chain with N-acetyl-1,6-anhydromuramyl-[peptide] at the reducing end + a peptidoglycan chain with N-acetylglucosamine at the non-reducing end.</text>
        <dbReference type="EC" id="4.2.2.29"/>
    </reaction>
</comment>
<proteinExistence type="inferred from homology"/>
<gene>
    <name evidence="7" type="primary">mltG</name>
    <name evidence="9" type="ORF">FAB82_19040</name>
</gene>
<comment type="caution">
    <text evidence="9">The sequence shown here is derived from an EMBL/GenBank/DDBJ whole genome shotgun (WGS) entry which is preliminary data.</text>
</comment>
<organism evidence="9 10">
    <name type="scientific">Glycomyces buryatensis</name>
    <dbReference type="NCBI Taxonomy" id="2570927"/>
    <lineage>
        <taxon>Bacteria</taxon>
        <taxon>Bacillati</taxon>
        <taxon>Actinomycetota</taxon>
        <taxon>Actinomycetes</taxon>
        <taxon>Glycomycetales</taxon>
        <taxon>Glycomycetaceae</taxon>
        <taxon>Glycomyces</taxon>
    </lineage>
</organism>
<evidence type="ECO:0000313" key="10">
    <source>
        <dbReference type="Proteomes" id="UP000308760"/>
    </source>
</evidence>
<keyword evidence="3 7" id="KW-1133">Transmembrane helix</keyword>
<dbReference type="EMBL" id="STGY01000067">
    <property type="protein sequence ID" value="THV38541.1"/>
    <property type="molecule type" value="Genomic_DNA"/>
</dbReference>
<dbReference type="Proteomes" id="UP000308760">
    <property type="component" value="Unassembled WGS sequence"/>
</dbReference>
<sequence>MLGELGSEQGQANEPRRHRRRESGTSLIAMTVVVALFAILGVGGWWAYNNVIKERFLAEDFEGAGNGTEVVVDIKDGMFVTDIGDMLAEEGVVASARAFTNASSDDGNSGESIQVGSYTLQEEMSGVAALAALLDPANRVAGGATIPEGFTSMEVYAQLSDFTGVPIEDFEEAAKDPEALGVDPLWFEGFGERQVKSVEGFLFPSTYDFNEDWSAEDMLKAMVAKFNQTIDEIGFLDALKDIPDPDPDFDPSALSMPDQEYDPPTDGEYRVDPWMALQIASIVQSESGVPEDDAKIAQTMYNRVNFDWITGGEIRCNCFHSEAIWNYGRQLDGEEPITSGEDIDWETLMQDGENPWAPNAKEKAGYLPSAISNPGAVQLEAAAKPEAGDWLYFVTAFEDGRALFAETYADHQDNVETAKANGMIK</sequence>
<dbReference type="EC" id="4.2.2.29" evidence="7"/>
<feature type="region of interest" description="Disordered" evidence="8">
    <location>
        <begin position="1"/>
        <end position="21"/>
    </location>
</feature>
<evidence type="ECO:0000256" key="7">
    <source>
        <dbReference type="HAMAP-Rule" id="MF_02065"/>
    </source>
</evidence>
<dbReference type="GO" id="GO:0008932">
    <property type="term" value="F:lytic endotransglycosylase activity"/>
    <property type="evidence" value="ECO:0007669"/>
    <property type="project" value="UniProtKB-UniRule"/>
</dbReference>
<keyword evidence="10" id="KW-1185">Reference proteome</keyword>
<dbReference type="GO" id="GO:0071555">
    <property type="term" value="P:cell wall organization"/>
    <property type="evidence" value="ECO:0007669"/>
    <property type="project" value="UniProtKB-KW"/>
</dbReference>
<keyword evidence="1 7" id="KW-1003">Cell membrane</keyword>
<evidence type="ECO:0000256" key="6">
    <source>
        <dbReference type="ARBA" id="ARBA00023316"/>
    </source>
</evidence>
<dbReference type="HAMAP" id="MF_02065">
    <property type="entry name" value="MltG"/>
    <property type="match status" value="1"/>
</dbReference>
<dbReference type="OrthoDB" id="9814591at2"/>
<keyword evidence="4 7" id="KW-0472">Membrane</keyword>
<evidence type="ECO:0000313" key="9">
    <source>
        <dbReference type="EMBL" id="THV38541.1"/>
    </source>
</evidence>
<dbReference type="AlphaFoldDB" id="A0A4S8Q5M8"/>